<dbReference type="Gene3D" id="3.30.160.60">
    <property type="entry name" value="Classic Zinc Finger"/>
    <property type="match status" value="1"/>
</dbReference>
<dbReference type="InterPro" id="IPR013087">
    <property type="entry name" value="Znf_C2H2_type"/>
</dbReference>
<dbReference type="AlphaFoldDB" id="A0A8H3HSW1"/>
<name>A0A8H3HSW1_9AGAM</name>
<protein>
    <recommendedName>
        <fullName evidence="3">C2H2-type domain-containing protein</fullName>
    </recommendedName>
</protein>
<evidence type="ECO:0000313" key="5">
    <source>
        <dbReference type="Proteomes" id="UP000663827"/>
    </source>
</evidence>
<feature type="region of interest" description="Disordered" evidence="2">
    <location>
        <begin position="159"/>
        <end position="234"/>
    </location>
</feature>
<sequence>MDTRGGKAKLAICTCPVPEGQTKDPAPGSRSELVDEIQMIVSRGDIRSRESHPQLIATPMPAQISSILDGPPGPQPAIDKPSLRRLADAISALSESRLAALVDLLVKSGITEHDATLNLDLESLPIRVFRQVWHCVYDPSATGPSDAPTHTILVAHVREEDSKSPIALKPDPDEHKASRGIHTPAEEDDELQDDDESVPGPSSVPSKRKAPSSSSSKQKRLSFSPSPTPLAHPTSSKIAIRCNYISPIPDFPPCARTFSRVADMRRHIEHQHAEEEAQATIDGRITKAQAKLLGEDWKGTIKKPTCEGCGQTFSRKDAVKRHQTETGARIVDGVCVSCPGSGNGSGAGKKRARRK</sequence>
<evidence type="ECO:0000313" key="4">
    <source>
        <dbReference type="EMBL" id="CAE7217030.1"/>
    </source>
</evidence>
<evidence type="ECO:0000256" key="1">
    <source>
        <dbReference type="PROSITE-ProRule" id="PRU00042"/>
    </source>
</evidence>
<keyword evidence="1" id="KW-0862">Zinc</keyword>
<keyword evidence="1" id="KW-0479">Metal-binding</keyword>
<dbReference type="Proteomes" id="UP000663827">
    <property type="component" value="Unassembled WGS sequence"/>
</dbReference>
<evidence type="ECO:0000256" key="2">
    <source>
        <dbReference type="SAM" id="MobiDB-lite"/>
    </source>
</evidence>
<dbReference type="PROSITE" id="PS50157">
    <property type="entry name" value="ZINC_FINGER_C2H2_2"/>
    <property type="match status" value="1"/>
</dbReference>
<keyword evidence="1" id="KW-0863">Zinc-finger</keyword>
<accession>A0A8H3HSW1</accession>
<reference evidence="4" key="1">
    <citation type="submission" date="2021-01" db="EMBL/GenBank/DDBJ databases">
        <authorList>
            <person name="Kaushik A."/>
        </authorList>
    </citation>
    <scope>NUCLEOTIDE SEQUENCE</scope>
    <source>
        <strain evidence="4">AG5</strain>
    </source>
</reference>
<feature type="compositionally biased region" description="Acidic residues" evidence="2">
    <location>
        <begin position="186"/>
        <end position="197"/>
    </location>
</feature>
<comment type="caution">
    <text evidence="4">The sequence shown here is derived from an EMBL/GenBank/DDBJ whole genome shotgun (WGS) entry which is preliminary data.</text>
</comment>
<feature type="domain" description="C2H2-type" evidence="3">
    <location>
        <begin position="240"/>
        <end position="277"/>
    </location>
</feature>
<feature type="compositionally biased region" description="Low complexity" evidence="2">
    <location>
        <begin position="201"/>
        <end position="225"/>
    </location>
</feature>
<gene>
    <name evidence="4" type="ORF">RDB_LOCUS161356</name>
</gene>
<organism evidence="4 5">
    <name type="scientific">Rhizoctonia solani</name>
    <dbReference type="NCBI Taxonomy" id="456999"/>
    <lineage>
        <taxon>Eukaryota</taxon>
        <taxon>Fungi</taxon>
        <taxon>Dikarya</taxon>
        <taxon>Basidiomycota</taxon>
        <taxon>Agaricomycotina</taxon>
        <taxon>Agaricomycetes</taxon>
        <taxon>Cantharellales</taxon>
        <taxon>Ceratobasidiaceae</taxon>
        <taxon>Rhizoctonia</taxon>
    </lineage>
</organism>
<dbReference type="EMBL" id="CAJNJQ010005202">
    <property type="protein sequence ID" value="CAE7217030.1"/>
    <property type="molecule type" value="Genomic_DNA"/>
</dbReference>
<proteinExistence type="predicted"/>
<dbReference type="GO" id="GO:0008270">
    <property type="term" value="F:zinc ion binding"/>
    <property type="evidence" value="ECO:0007669"/>
    <property type="project" value="UniProtKB-KW"/>
</dbReference>
<evidence type="ECO:0000259" key="3">
    <source>
        <dbReference type="PROSITE" id="PS50157"/>
    </source>
</evidence>